<comment type="cofactor">
    <cofactor evidence="2">
        <name>Mg(2+)</name>
        <dbReference type="ChEBI" id="CHEBI:18420"/>
    </cofactor>
</comment>
<dbReference type="Proteomes" id="UP000054166">
    <property type="component" value="Unassembled WGS sequence"/>
</dbReference>
<keyword evidence="3" id="KW-0479">Metal-binding</keyword>
<dbReference type="EMBL" id="KN833151">
    <property type="protein sequence ID" value="KIM72214.1"/>
    <property type="molecule type" value="Genomic_DNA"/>
</dbReference>
<evidence type="ECO:0000256" key="2">
    <source>
        <dbReference type="ARBA" id="ARBA00001946"/>
    </source>
</evidence>
<dbReference type="Gene3D" id="3.90.79.10">
    <property type="entry name" value="Nucleoside Triphosphate Pyrophosphohydrolase"/>
    <property type="match status" value="1"/>
</dbReference>
<evidence type="ECO:0000256" key="5">
    <source>
        <dbReference type="ARBA" id="ARBA00022842"/>
    </source>
</evidence>
<protein>
    <recommendedName>
        <fullName evidence="7">Nudix hydrolase domain-containing protein</fullName>
    </recommendedName>
</protein>
<dbReference type="SUPFAM" id="SSF55811">
    <property type="entry name" value="Nudix"/>
    <property type="match status" value="1"/>
</dbReference>
<proteinExistence type="predicted"/>
<dbReference type="PANTHER" id="PTHR12318:SF0">
    <property type="entry name" value="ACYL-COENZYME A DIPHOSPHATASE NUDT19"/>
    <property type="match status" value="1"/>
</dbReference>
<dbReference type="Pfam" id="PF00293">
    <property type="entry name" value="NUDIX"/>
    <property type="match status" value="1"/>
</dbReference>
<reference evidence="9" key="2">
    <citation type="submission" date="2015-01" db="EMBL/GenBank/DDBJ databases">
        <title>Evolutionary Origins and Diversification of the Mycorrhizal Mutualists.</title>
        <authorList>
            <consortium name="DOE Joint Genome Institute"/>
            <consortium name="Mycorrhizal Genomics Consortium"/>
            <person name="Kohler A."/>
            <person name="Kuo A."/>
            <person name="Nagy L.G."/>
            <person name="Floudas D."/>
            <person name="Copeland A."/>
            <person name="Barry K.W."/>
            <person name="Cichocki N."/>
            <person name="Veneault-Fourrey C."/>
            <person name="LaButti K."/>
            <person name="Lindquist E.A."/>
            <person name="Lipzen A."/>
            <person name="Lundell T."/>
            <person name="Morin E."/>
            <person name="Murat C."/>
            <person name="Riley R."/>
            <person name="Ohm R."/>
            <person name="Sun H."/>
            <person name="Tunlid A."/>
            <person name="Henrissat B."/>
            <person name="Grigoriev I.V."/>
            <person name="Hibbett D.S."/>
            <person name="Martin F."/>
        </authorList>
    </citation>
    <scope>NUCLEOTIDE SEQUENCE [LARGE SCALE GENOMIC DNA]</scope>
    <source>
        <strain evidence="9">F 1598</strain>
    </source>
</reference>
<name>A0A0C3EW51_PILCF</name>
<sequence length="351" mass="39193">MKSSLLHVECVSFWHRLIHSRSAYYPATNLRRDSSRHFNRFRAACQSHMPTLTETAKPSPVPRPSASLVVVNSRNEVLLVHRNPQATSFGGVHVFPGGNFDTKQDSSLQMTAIRETFEESGLLIASSSDSSRLHDYVLDEARKSIHAQRTNFETFLTEHHLTADVSSLLPFTTWVTPQSAPRRFRAQFYVIFLPASSSTGFSSGDKSERVPTHDGGQEIMSARFLHPTTAIQAFREDKLSFMPPQYYILSTLCDILEGNENTILQRGKIEMLSRGAFGRMVINPVMLPERDAQGRQILAYEGDEARGGPKGRIHRALGIPGKSGFKGLVLMRNFDIFSEVATLVPGESTKL</sequence>
<gene>
    <name evidence="8" type="ORF">PILCRDRAFT_829916</name>
</gene>
<keyword evidence="5" id="KW-0460">Magnesium</keyword>
<dbReference type="InParanoid" id="A0A0C3EW51"/>
<evidence type="ECO:0000256" key="4">
    <source>
        <dbReference type="ARBA" id="ARBA00022801"/>
    </source>
</evidence>
<keyword evidence="9" id="KW-1185">Reference proteome</keyword>
<organism evidence="8 9">
    <name type="scientific">Piloderma croceum (strain F 1598)</name>
    <dbReference type="NCBI Taxonomy" id="765440"/>
    <lineage>
        <taxon>Eukaryota</taxon>
        <taxon>Fungi</taxon>
        <taxon>Dikarya</taxon>
        <taxon>Basidiomycota</taxon>
        <taxon>Agaricomycotina</taxon>
        <taxon>Agaricomycetes</taxon>
        <taxon>Agaricomycetidae</taxon>
        <taxon>Atheliales</taxon>
        <taxon>Atheliaceae</taxon>
        <taxon>Piloderma</taxon>
    </lineage>
</organism>
<dbReference type="InterPro" id="IPR015797">
    <property type="entry name" value="NUDIX_hydrolase-like_dom_sf"/>
</dbReference>
<dbReference type="PANTHER" id="PTHR12318">
    <property type="entry name" value="TESTOSTERONE-REGULATED PROTEIN RP2"/>
    <property type="match status" value="1"/>
</dbReference>
<evidence type="ECO:0000256" key="3">
    <source>
        <dbReference type="ARBA" id="ARBA00022723"/>
    </source>
</evidence>
<evidence type="ECO:0000313" key="9">
    <source>
        <dbReference type="Proteomes" id="UP000054166"/>
    </source>
</evidence>
<dbReference type="STRING" id="765440.A0A0C3EW51"/>
<dbReference type="HOGENOM" id="CLU_018689_0_0_1"/>
<dbReference type="GO" id="GO:0005739">
    <property type="term" value="C:mitochondrion"/>
    <property type="evidence" value="ECO:0007669"/>
    <property type="project" value="TreeGrafter"/>
</dbReference>
<comment type="cofactor">
    <cofactor evidence="1">
        <name>Mn(2+)</name>
        <dbReference type="ChEBI" id="CHEBI:29035"/>
    </cofactor>
</comment>
<feature type="domain" description="Nudix hydrolase" evidence="7">
    <location>
        <begin position="61"/>
        <end position="247"/>
    </location>
</feature>
<dbReference type="PROSITE" id="PS51462">
    <property type="entry name" value="NUDIX"/>
    <property type="match status" value="1"/>
</dbReference>
<dbReference type="GO" id="GO:0016818">
    <property type="term" value="F:hydrolase activity, acting on acid anhydrides, in phosphorus-containing anhydrides"/>
    <property type="evidence" value="ECO:0007669"/>
    <property type="project" value="InterPro"/>
</dbReference>
<dbReference type="InterPro" id="IPR039121">
    <property type="entry name" value="NUDT19"/>
</dbReference>
<reference evidence="8 9" key="1">
    <citation type="submission" date="2014-04" db="EMBL/GenBank/DDBJ databases">
        <authorList>
            <consortium name="DOE Joint Genome Institute"/>
            <person name="Kuo A."/>
            <person name="Tarkka M."/>
            <person name="Buscot F."/>
            <person name="Kohler A."/>
            <person name="Nagy L.G."/>
            <person name="Floudas D."/>
            <person name="Copeland A."/>
            <person name="Barry K.W."/>
            <person name="Cichocki N."/>
            <person name="Veneault-Fourrey C."/>
            <person name="LaButti K."/>
            <person name="Lindquist E.A."/>
            <person name="Lipzen A."/>
            <person name="Lundell T."/>
            <person name="Morin E."/>
            <person name="Murat C."/>
            <person name="Sun H."/>
            <person name="Tunlid A."/>
            <person name="Henrissat B."/>
            <person name="Grigoriev I.V."/>
            <person name="Hibbett D.S."/>
            <person name="Martin F."/>
            <person name="Nordberg H.P."/>
            <person name="Cantor M.N."/>
            <person name="Hua S.X."/>
        </authorList>
    </citation>
    <scope>NUCLEOTIDE SEQUENCE [LARGE SCALE GENOMIC DNA]</scope>
    <source>
        <strain evidence="8 9">F 1598</strain>
    </source>
</reference>
<dbReference type="CDD" id="cd18870">
    <property type="entry name" value="NUDIX_AcylCoAdiphos_Nudt19"/>
    <property type="match status" value="1"/>
</dbReference>
<accession>A0A0C3EW51</accession>
<dbReference type="InterPro" id="IPR000086">
    <property type="entry name" value="NUDIX_hydrolase_dom"/>
</dbReference>
<keyword evidence="6" id="KW-0464">Manganese</keyword>
<dbReference type="OrthoDB" id="1695362at2759"/>
<evidence type="ECO:0000313" key="8">
    <source>
        <dbReference type="EMBL" id="KIM72214.1"/>
    </source>
</evidence>
<evidence type="ECO:0000256" key="6">
    <source>
        <dbReference type="ARBA" id="ARBA00023211"/>
    </source>
</evidence>
<keyword evidence="4" id="KW-0378">Hydrolase</keyword>
<evidence type="ECO:0000259" key="7">
    <source>
        <dbReference type="PROSITE" id="PS51462"/>
    </source>
</evidence>
<evidence type="ECO:0000256" key="1">
    <source>
        <dbReference type="ARBA" id="ARBA00001936"/>
    </source>
</evidence>
<dbReference type="AlphaFoldDB" id="A0A0C3EW51"/>
<dbReference type="GO" id="GO:0046872">
    <property type="term" value="F:metal ion binding"/>
    <property type="evidence" value="ECO:0007669"/>
    <property type="project" value="UniProtKB-KW"/>
</dbReference>